<reference evidence="1 2" key="1">
    <citation type="journal article" date="2020" name="Cell">
        <title>Large-Scale Comparative Analyses of Tick Genomes Elucidate Their Genetic Diversity and Vector Capacities.</title>
        <authorList>
            <consortium name="Tick Genome and Microbiome Consortium (TIGMIC)"/>
            <person name="Jia N."/>
            <person name="Wang J."/>
            <person name="Shi W."/>
            <person name="Du L."/>
            <person name="Sun Y."/>
            <person name="Zhan W."/>
            <person name="Jiang J.F."/>
            <person name="Wang Q."/>
            <person name="Zhang B."/>
            <person name="Ji P."/>
            <person name="Bell-Sakyi L."/>
            <person name="Cui X.M."/>
            <person name="Yuan T.T."/>
            <person name="Jiang B.G."/>
            <person name="Yang W.F."/>
            <person name="Lam T.T."/>
            <person name="Chang Q.C."/>
            <person name="Ding S.J."/>
            <person name="Wang X.J."/>
            <person name="Zhu J.G."/>
            <person name="Ruan X.D."/>
            <person name="Zhao L."/>
            <person name="Wei J.T."/>
            <person name="Ye R.Z."/>
            <person name="Que T.C."/>
            <person name="Du C.H."/>
            <person name="Zhou Y.H."/>
            <person name="Cheng J.X."/>
            <person name="Dai P.F."/>
            <person name="Guo W.B."/>
            <person name="Han X.H."/>
            <person name="Huang E.J."/>
            <person name="Li L.F."/>
            <person name="Wei W."/>
            <person name="Gao Y.C."/>
            <person name="Liu J.Z."/>
            <person name="Shao H.Z."/>
            <person name="Wang X."/>
            <person name="Wang C.C."/>
            <person name="Yang T.C."/>
            <person name="Huo Q.B."/>
            <person name="Li W."/>
            <person name="Chen H.Y."/>
            <person name="Chen S.E."/>
            <person name="Zhou L.G."/>
            <person name="Ni X.B."/>
            <person name="Tian J.H."/>
            <person name="Sheng Y."/>
            <person name="Liu T."/>
            <person name="Pan Y.S."/>
            <person name="Xia L.Y."/>
            <person name="Li J."/>
            <person name="Zhao F."/>
            <person name="Cao W.C."/>
        </authorList>
    </citation>
    <scope>NUCLEOTIDE SEQUENCE [LARGE SCALE GENOMIC DNA]</scope>
    <source>
        <strain evidence="1">Iper-2018</strain>
    </source>
</reference>
<keyword evidence="2" id="KW-1185">Reference proteome</keyword>
<protein>
    <submittedName>
        <fullName evidence="1">Uncharacterized protein</fullName>
    </submittedName>
</protein>
<accession>A0AC60PTB6</accession>
<dbReference type="EMBL" id="JABSTQ010009980">
    <property type="protein sequence ID" value="KAG0424383.1"/>
    <property type="molecule type" value="Genomic_DNA"/>
</dbReference>
<evidence type="ECO:0000313" key="1">
    <source>
        <dbReference type="EMBL" id="KAG0424383.1"/>
    </source>
</evidence>
<comment type="caution">
    <text evidence="1">The sequence shown here is derived from an EMBL/GenBank/DDBJ whole genome shotgun (WGS) entry which is preliminary data.</text>
</comment>
<proteinExistence type="predicted"/>
<gene>
    <name evidence="1" type="ORF">HPB47_028408</name>
</gene>
<evidence type="ECO:0000313" key="2">
    <source>
        <dbReference type="Proteomes" id="UP000805193"/>
    </source>
</evidence>
<organism evidence="1 2">
    <name type="scientific">Ixodes persulcatus</name>
    <name type="common">Taiga tick</name>
    <dbReference type="NCBI Taxonomy" id="34615"/>
    <lineage>
        <taxon>Eukaryota</taxon>
        <taxon>Metazoa</taxon>
        <taxon>Ecdysozoa</taxon>
        <taxon>Arthropoda</taxon>
        <taxon>Chelicerata</taxon>
        <taxon>Arachnida</taxon>
        <taxon>Acari</taxon>
        <taxon>Parasitiformes</taxon>
        <taxon>Ixodida</taxon>
        <taxon>Ixodoidea</taxon>
        <taxon>Ixodidae</taxon>
        <taxon>Ixodinae</taxon>
        <taxon>Ixodes</taxon>
    </lineage>
</organism>
<dbReference type="Proteomes" id="UP000805193">
    <property type="component" value="Unassembled WGS sequence"/>
</dbReference>
<sequence>MVRGSQCYVCGPDEPRSWLVALAGSAVMSCITWTFRCSGVMYVAFLDEFHMSREQASWPVSLFSVSSCMTGPVAGLLVHYFTMRTLCIWATLLGFAAVAMCQFASSILEISIWLGAIQGICMSFHYTLTSPLVASYFDRHVTTAIGILYTGPAIGSFAFIPLFNWSYKEYGLHGSFLIFSGVVLNALPFLLLMRDRCTASTACNIELITIRSNGEQPKQELCYESCKINEAPNHLQDTEDIMGDAMSVVAKASFVFKQPMFYVIGVSNIVVGYCNTTVLSVIMDFALDQGVPERTAVVLLNVVAVGDLVGRLCSGWITDHGYLARNKMMVIEYFLLAALLVGLAHLKGTTALMVVMLVFACVAGSTVVLFTNIIKDYLGSEWIALSSGWMTFFGGWVLLSRPALVGYFRDKLGSYVTMFTFLGVSCFLCSDSVNTLNGILKWYDKFRICTLLFCNDLKLLKHGLDALT</sequence>
<name>A0AC60PTB6_IXOPE</name>